<dbReference type="GO" id="GO:0000253">
    <property type="term" value="F:3-beta-hydroxysteroid 3-dehydrogenase (NADP+) activity"/>
    <property type="evidence" value="ECO:0007669"/>
    <property type="project" value="TreeGrafter"/>
</dbReference>
<keyword evidence="9 11" id="KW-0472">Membrane</keyword>
<dbReference type="Gene3D" id="3.40.50.720">
    <property type="entry name" value="NAD(P)-binding Rossmann-like Domain"/>
    <property type="match status" value="1"/>
</dbReference>
<keyword evidence="6 11" id="KW-1133">Transmembrane helix</keyword>
<evidence type="ECO:0000256" key="1">
    <source>
        <dbReference type="ARBA" id="ARBA00004141"/>
    </source>
</evidence>
<keyword evidence="3 11" id="KW-0812">Transmembrane</keyword>
<accession>R4XER1</accession>
<evidence type="ECO:0000256" key="8">
    <source>
        <dbReference type="ARBA" id="ARBA00023098"/>
    </source>
</evidence>
<evidence type="ECO:0000256" key="9">
    <source>
        <dbReference type="ARBA" id="ARBA00023136"/>
    </source>
</evidence>
<keyword evidence="7" id="KW-0560">Oxidoreductase</keyword>
<dbReference type="AlphaFoldDB" id="R4XER1"/>
<name>R4XER1_TAPDE</name>
<dbReference type="Proteomes" id="UP000013776">
    <property type="component" value="Unassembled WGS sequence"/>
</dbReference>
<dbReference type="EMBL" id="CAHR02000114">
    <property type="protein sequence ID" value="CCG82961.1"/>
    <property type="molecule type" value="Genomic_DNA"/>
</dbReference>
<keyword evidence="5" id="KW-0752">Steroid biosynthesis</keyword>
<dbReference type="STRING" id="1097556.R4XER1"/>
<dbReference type="InterPro" id="IPR051593">
    <property type="entry name" value="Ergosterol_Biosynth_ERG27"/>
</dbReference>
<dbReference type="Pfam" id="PF05241">
    <property type="entry name" value="EBP"/>
    <property type="match status" value="1"/>
</dbReference>
<evidence type="ECO:0000256" key="3">
    <source>
        <dbReference type="ARBA" id="ARBA00022692"/>
    </source>
</evidence>
<feature type="domain" description="EXPERA" evidence="12">
    <location>
        <begin position="1"/>
        <end position="131"/>
    </location>
</feature>
<evidence type="ECO:0000256" key="5">
    <source>
        <dbReference type="ARBA" id="ARBA00022955"/>
    </source>
</evidence>
<keyword evidence="8" id="KW-0443">Lipid metabolism</keyword>
<organism evidence="13 14">
    <name type="scientific">Taphrina deformans (strain PYCC 5710 / ATCC 11124 / CBS 356.35 / IMI 108563 / JCM 9778 / NBRC 8474)</name>
    <name type="common">Peach leaf curl fungus</name>
    <name type="synonym">Lalaria deformans</name>
    <dbReference type="NCBI Taxonomy" id="1097556"/>
    <lineage>
        <taxon>Eukaryota</taxon>
        <taxon>Fungi</taxon>
        <taxon>Dikarya</taxon>
        <taxon>Ascomycota</taxon>
        <taxon>Taphrinomycotina</taxon>
        <taxon>Taphrinomycetes</taxon>
        <taxon>Taphrinales</taxon>
        <taxon>Taphrinaceae</taxon>
        <taxon>Taphrina</taxon>
    </lineage>
</organism>
<sequence>MDALTKYFFLAHIPITLLVDLSPLYPNRGFFALSHWIKQFYLSTFNDPLVGGLSNPGGWFASLLFLEGVVQLPHSPLTRLVVISYSAQVATATWACLFECLSFPATTVSVPQKLCLIGFYVPYLVIPSLMGWHNAVAIASTMEENREELQYLRQRPLAGATTVRKRIMITGANSGVGFGIVQQVIHQNSIALALKDIKITFVLTVRDQAKADSILFRLKDERAKYGTSIVFDFVYMDLLSMDSIDSAADKVIDLSNADMPLDVLICNAGMVEVIKIDLIKATLQAIFHPVEAISQPNYKVQKLGSKTRDGIATTFQANYFGHYYLVHKLSDKKVLTADSAVIWMSSMEATAGALISTDVQALTHRKSYESSKRVIDVSWSARQATAAVPEYLVHPGYCTTNILSGAVSKLLNPAWTNVFHIVRMCGMKFHVATAYNGAYAASKIALNPEQYDQRKKWGSALSRSGIPYVCETEYDAITPKDETSVANEVDRLINTFLQ</sequence>
<protein>
    <submittedName>
        <fullName evidence="13">3-keto-steroid reductase</fullName>
    </submittedName>
</protein>
<comment type="similarity">
    <text evidence="10">Belongs to the short-chain dehydrogenases/reductases (SDR) family. ERG27 subfamily.</text>
</comment>
<comment type="subcellular location">
    <subcellularLocation>
        <location evidence="1">Membrane</location>
        <topology evidence="1">Multi-pass membrane protein</topology>
    </subcellularLocation>
</comment>
<dbReference type="GO" id="GO:0005789">
    <property type="term" value="C:endoplasmic reticulum membrane"/>
    <property type="evidence" value="ECO:0007669"/>
    <property type="project" value="TreeGrafter"/>
</dbReference>
<dbReference type="GO" id="GO:0005741">
    <property type="term" value="C:mitochondrial outer membrane"/>
    <property type="evidence" value="ECO:0007669"/>
    <property type="project" value="TreeGrafter"/>
</dbReference>
<evidence type="ECO:0000256" key="6">
    <source>
        <dbReference type="ARBA" id="ARBA00022989"/>
    </source>
</evidence>
<dbReference type="VEuPathDB" id="FungiDB:TAPDE_003094"/>
<evidence type="ECO:0000256" key="11">
    <source>
        <dbReference type="PROSITE-ProRule" id="PRU01087"/>
    </source>
</evidence>
<dbReference type="PANTHER" id="PTHR43647:SF1">
    <property type="entry name" value="3-KETO-STEROID REDUCTASE ERG27"/>
    <property type="match status" value="1"/>
</dbReference>
<reference evidence="13 14" key="1">
    <citation type="journal article" date="2013" name="MBio">
        <title>Genome sequencing of the plant pathogen Taphrina deformans, the causal agent of peach leaf curl.</title>
        <authorList>
            <person name="Cisse O.H."/>
            <person name="Almeida J.M.G.C.F."/>
            <person name="Fonseca A."/>
            <person name="Kumar A.A."/>
            <person name="Salojaervi J."/>
            <person name="Overmyer K."/>
            <person name="Hauser P.M."/>
            <person name="Pagni M."/>
        </authorList>
    </citation>
    <scope>NUCLEOTIDE SEQUENCE [LARGE SCALE GENOMIC DNA]</scope>
    <source>
        <strain evidence="14">PYCC 5710 / ATCC 11124 / CBS 356.35 / IMI 108563 / JCM 9778 / NBRC 8474</strain>
    </source>
</reference>
<dbReference type="InterPro" id="IPR033118">
    <property type="entry name" value="EXPERA"/>
</dbReference>
<comment type="caution">
    <text evidence="13">The sequence shown here is derived from an EMBL/GenBank/DDBJ whole genome shotgun (WGS) entry which is preliminary data.</text>
</comment>
<keyword evidence="2" id="KW-0444">Lipid biosynthesis</keyword>
<evidence type="ECO:0000259" key="12">
    <source>
        <dbReference type="PROSITE" id="PS51751"/>
    </source>
</evidence>
<dbReference type="SUPFAM" id="SSF51735">
    <property type="entry name" value="NAD(P)-binding Rossmann-fold domains"/>
    <property type="match status" value="1"/>
</dbReference>
<dbReference type="eggNOG" id="KOG1478">
    <property type="taxonomic scope" value="Eukaryota"/>
</dbReference>
<evidence type="ECO:0000256" key="7">
    <source>
        <dbReference type="ARBA" id="ARBA00023002"/>
    </source>
</evidence>
<dbReference type="InterPro" id="IPR036291">
    <property type="entry name" value="NAD(P)-bd_dom_sf"/>
</dbReference>
<gene>
    <name evidence="13" type="ORF">TAPDE_003094</name>
</gene>
<keyword evidence="14" id="KW-1185">Reference proteome</keyword>
<evidence type="ECO:0000256" key="4">
    <source>
        <dbReference type="ARBA" id="ARBA00022857"/>
    </source>
</evidence>
<dbReference type="eggNOG" id="KOG0012">
    <property type="taxonomic scope" value="Eukaryota"/>
</dbReference>
<dbReference type="PANTHER" id="PTHR43647">
    <property type="entry name" value="DEHYDROGENASE"/>
    <property type="match status" value="1"/>
</dbReference>
<dbReference type="PROSITE" id="PS51751">
    <property type="entry name" value="EXPERA"/>
    <property type="match status" value="1"/>
</dbReference>
<keyword evidence="4" id="KW-0521">NADP</keyword>
<dbReference type="GO" id="GO:0005811">
    <property type="term" value="C:lipid droplet"/>
    <property type="evidence" value="ECO:0007669"/>
    <property type="project" value="TreeGrafter"/>
</dbReference>
<proteinExistence type="inferred from homology"/>
<evidence type="ECO:0000256" key="2">
    <source>
        <dbReference type="ARBA" id="ARBA00022516"/>
    </source>
</evidence>
<evidence type="ECO:0000313" key="14">
    <source>
        <dbReference type="Proteomes" id="UP000013776"/>
    </source>
</evidence>
<evidence type="ECO:0000313" key="13">
    <source>
        <dbReference type="EMBL" id="CCG82961.1"/>
    </source>
</evidence>
<dbReference type="GO" id="GO:0006694">
    <property type="term" value="P:steroid biosynthetic process"/>
    <property type="evidence" value="ECO:0007669"/>
    <property type="project" value="UniProtKB-KW"/>
</dbReference>
<dbReference type="OrthoDB" id="9989144at2759"/>
<evidence type="ECO:0000256" key="10">
    <source>
        <dbReference type="ARBA" id="ARBA00023593"/>
    </source>
</evidence>